<proteinExistence type="predicted"/>
<organism evidence="1 2">
    <name type="scientific">Colletotrichum sojae</name>
    <dbReference type="NCBI Taxonomy" id="2175907"/>
    <lineage>
        <taxon>Eukaryota</taxon>
        <taxon>Fungi</taxon>
        <taxon>Dikarya</taxon>
        <taxon>Ascomycota</taxon>
        <taxon>Pezizomycotina</taxon>
        <taxon>Sordariomycetes</taxon>
        <taxon>Hypocreomycetidae</taxon>
        <taxon>Glomerellales</taxon>
        <taxon>Glomerellaceae</taxon>
        <taxon>Colletotrichum</taxon>
        <taxon>Colletotrichum orchidearum species complex</taxon>
    </lineage>
</organism>
<keyword evidence="2" id="KW-1185">Reference proteome</keyword>
<gene>
    <name evidence="1" type="ORF">CSOJ01_07254</name>
</gene>
<dbReference type="EMBL" id="WIGN01000110">
    <property type="protein sequence ID" value="KAF6808892.1"/>
    <property type="molecule type" value="Genomic_DNA"/>
</dbReference>
<comment type="caution">
    <text evidence="1">The sequence shown here is derived from an EMBL/GenBank/DDBJ whole genome shotgun (WGS) entry which is preliminary data.</text>
</comment>
<evidence type="ECO:0000313" key="1">
    <source>
        <dbReference type="EMBL" id="KAF6808892.1"/>
    </source>
</evidence>
<sequence>MALASVGVCSLTLRRVSTGRHFRLRGGRDRSPEVRRTDLIDVVSRLSRQPPSTSSRFQGPVTFHPAACQVVQARPQQNRLPGSTCARAHAQSSTSKVLSSFVRPTSASSVPSDDLNTPLELIDGLCLFACLASSSSSSLHPALLKF</sequence>
<reference evidence="1 2" key="1">
    <citation type="journal article" date="2020" name="Phytopathology">
        <title>Genome Sequence Resources of Colletotrichum truncatum, C. plurivorum, C. musicola, and C. sojae: Four Species Pathogenic to Soybean (Glycine max).</title>
        <authorList>
            <person name="Rogerio F."/>
            <person name="Boufleur T.R."/>
            <person name="Ciampi-Guillardi M."/>
            <person name="Sukno S.A."/>
            <person name="Thon M.R."/>
            <person name="Massola Junior N.S."/>
            <person name="Baroncelli R."/>
        </authorList>
    </citation>
    <scope>NUCLEOTIDE SEQUENCE [LARGE SCALE GENOMIC DNA]</scope>
    <source>
        <strain evidence="1 2">LFN0009</strain>
    </source>
</reference>
<protein>
    <submittedName>
        <fullName evidence="1">Uncharacterized protein</fullName>
    </submittedName>
</protein>
<evidence type="ECO:0000313" key="2">
    <source>
        <dbReference type="Proteomes" id="UP000652219"/>
    </source>
</evidence>
<dbReference type="AlphaFoldDB" id="A0A8H6MTY8"/>
<name>A0A8H6MTY8_9PEZI</name>
<dbReference type="Proteomes" id="UP000652219">
    <property type="component" value="Unassembled WGS sequence"/>
</dbReference>
<accession>A0A8H6MTY8</accession>